<name>A0A1T1AQB6_RHOFE</name>
<accession>A0A1T1AQB6</accession>
<evidence type="ECO:0000256" key="6">
    <source>
        <dbReference type="ARBA" id="ARBA00023288"/>
    </source>
</evidence>
<keyword evidence="3" id="KW-0732">Signal</keyword>
<evidence type="ECO:0000256" key="1">
    <source>
        <dbReference type="ARBA" id="ARBA00010296"/>
    </source>
</evidence>
<dbReference type="InterPro" id="IPR012556">
    <property type="entry name" value="Entericidin"/>
</dbReference>
<keyword evidence="4" id="KW-0472">Membrane</keyword>
<protein>
    <submittedName>
        <fullName evidence="7">Entericidin</fullName>
    </submittedName>
</protein>
<evidence type="ECO:0000256" key="4">
    <source>
        <dbReference type="ARBA" id="ARBA00023136"/>
    </source>
</evidence>
<evidence type="ECO:0000313" key="8">
    <source>
        <dbReference type="Proteomes" id="UP000190750"/>
    </source>
</evidence>
<keyword evidence="6" id="KW-0449">Lipoprotein</keyword>
<dbReference type="AlphaFoldDB" id="A0A1T1AQB6"/>
<keyword evidence="2" id="KW-1003">Cell membrane</keyword>
<proteinExistence type="inferred from homology"/>
<dbReference type="GO" id="GO:0009636">
    <property type="term" value="P:response to toxic substance"/>
    <property type="evidence" value="ECO:0007669"/>
    <property type="project" value="InterPro"/>
</dbReference>
<keyword evidence="8" id="KW-1185">Reference proteome</keyword>
<dbReference type="GO" id="GO:0016020">
    <property type="term" value="C:membrane"/>
    <property type="evidence" value="ECO:0007669"/>
    <property type="project" value="InterPro"/>
</dbReference>
<comment type="similarity">
    <text evidence="1">Belongs to the EcnA/EcnB lipoprotein family.</text>
</comment>
<dbReference type="EMBL" id="MTJN01000002">
    <property type="protein sequence ID" value="OOV06257.1"/>
    <property type="molecule type" value="Genomic_DNA"/>
</dbReference>
<comment type="caution">
    <text evidence="7">The sequence shown here is derived from an EMBL/GenBank/DDBJ whole genome shotgun (WGS) entry which is preliminary data.</text>
</comment>
<gene>
    <name evidence="7" type="ORF">RF819_05525</name>
</gene>
<dbReference type="PROSITE" id="PS51257">
    <property type="entry name" value="PROKAR_LIPOPROTEIN"/>
    <property type="match status" value="1"/>
</dbReference>
<sequence length="42" mass="4290">MKTTLCVVSAAALLLLSACNTVKGVGQDLQKAGEKIESAAKK</sequence>
<keyword evidence="5" id="KW-0564">Palmitate</keyword>
<reference evidence="7 8" key="1">
    <citation type="submission" date="2017-01" db="EMBL/GenBank/DDBJ databases">
        <title>Genome sequencing of Rhodoferax fermentans JCM 7819.</title>
        <authorList>
            <person name="Kim Y.J."/>
            <person name="Farh M.E.-A."/>
            <person name="Yang D.-C."/>
        </authorList>
    </citation>
    <scope>NUCLEOTIDE SEQUENCE [LARGE SCALE GENOMIC DNA]</scope>
    <source>
        <strain evidence="7 8">JCM 7819</strain>
    </source>
</reference>
<evidence type="ECO:0000256" key="5">
    <source>
        <dbReference type="ARBA" id="ARBA00023139"/>
    </source>
</evidence>
<dbReference type="RefSeq" id="WP_078364041.1">
    <property type="nucleotide sequence ID" value="NZ_MTJN01000002.1"/>
</dbReference>
<dbReference type="Pfam" id="PF08085">
    <property type="entry name" value="Entericidin"/>
    <property type="match status" value="1"/>
</dbReference>
<organism evidence="7 8">
    <name type="scientific">Rhodoferax fermentans</name>
    <dbReference type="NCBI Taxonomy" id="28066"/>
    <lineage>
        <taxon>Bacteria</taxon>
        <taxon>Pseudomonadati</taxon>
        <taxon>Pseudomonadota</taxon>
        <taxon>Betaproteobacteria</taxon>
        <taxon>Burkholderiales</taxon>
        <taxon>Comamonadaceae</taxon>
        <taxon>Rhodoferax</taxon>
    </lineage>
</organism>
<dbReference type="Proteomes" id="UP000190750">
    <property type="component" value="Unassembled WGS sequence"/>
</dbReference>
<evidence type="ECO:0000256" key="3">
    <source>
        <dbReference type="ARBA" id="ARBA00022729"/>
    </source>
</evidence>
<evidence type="ECO:0000313" key="7">
    <source>
        <dbReference type="EMBL" id="OOV06257.1"/>
    </source>
</evidence>
<evidence type="ECO:0000256" key="2">
    <source>
        <dbReference type="ARBA" id="ARBA00022475"/>
    </source>
</evidence>